<feature type="region of interest" description="Disordered" evidence="4">
    <location>
        <begin position="29"/>
        <end position="49"/>
    </location>
</feature>
<organism evidence="7 8">
    <name type="scientific">Phormidesmis priestleyi Ana</name>
    <dbReference type="NCBI Taxonomy" id="1666911"/>
    <lineage>
        <taxon>Bacteria</taxon>
        <taxon>Bacillati</taxon>
        <taxon>Cyanobacteriota</taxon>
        <taxon>Cyanophyceae</taxon>
        <taxon>Leptolyngbyales</taxon>
        <taxon>Leptolyngbyaceae</taxon>
        <taxon>Phormidesmis</taxon>
    </lineage>
</organism>
<dbReference type="GO" id="GO:0006979">
    <property type="term" value="P:response to oxidative stress"/>
    <property type="evidence" value="ECO:0007669"/>
    <property type="project" value="InterPro"/>
</dbReference>
<keyword evidence="2 7" id="KW-0560">Oxidoreductase</keyword>
<dbReference type="PANTHER" id="PTHR10173:SF57">
    <property type="entry name" value="PEPTIDE-METHIONINE (R)-S-OXIDE REDUCTASE"/>
    <property type="match status" value="1"/>
</dbReference>
<dbReference type="GO" id="GO:0033743">
    <property type="term" value="F:peptide-methionine (R)-S-oxide reductase activity"/>
    <property type="evidence" value="ECO:0007669"/>
    <property type="project" value="UniProtKB-EC"/>
</dbReference>
<dbReference type="AlphaFoldDB" id="A0A0P8A2J2"/>
<feature type="domain" description="MsrB" evidence="6">
    <location>
        <begin position="59"/>
        <end position="180"/>
    </location>
</feature>
<dbReference type="Gene3D" id="2.170.150.20">
    <property type="entry name" value="Peptide methionine sulfoxide reductase"/>
    <property type="match status" value="1"/>
</dbReference>
<dbReference type="InterPro" id="IPR002579">
    <property type="entry name" value="Met_Sox_Rdtase_MsrB_dom"/>
</dbReference>
<dbReference type="Pfam" id="PF01641">
    <property type="entry name" value="SelR"/>
    <property type="match status" value="1"/>
</dbReference>
<evidence type="ECO:0000256" key="5">
    <source>
        <dbReference type="SAM" id="SignalP"/>
    </source>
</evidence>
<comment type="caution">
    <text evidence="7">The sequence shown here is derived from an EMBL/GenBank/DDBJ whole genome shotgun (WGS) entry which is preliminary data.</text>
</comment>
<dbReference type="Proteomes" id="UP000050465">
    <property type="component" value="Unassembled WGS sequence"/>
</dbReference>
<comment type="catalytic activity">
    <reaction evidence="3">
        <text>L-methionyl-[protein] + [thioredoxin]-disulfide + H2O = L-methionyl-(R)-S-oxide-[protein] + [thioredoxin]-dithiol</text>
        <dbReference type="Rhea" id="RHEA:24164"/>
        <dbReference type="Rhea" id="RHEA-COMP:10698"/>
        <dbReference type="Rhea" id="RHEA-COMP:10700"/>
        <dbReference type="Rhea" id="RHEA-COMP:12313"/>
        <dbReference type="Rhea" id="RHEA-COMP:12314"/>
        <dbReference type="ChEBI" id="CHEBI:15377"/>
        <dbReference type="ChEBI" id="CHEBI:16044"/>
        <dbReference type="ChEBI" id="CHEBI:29950"/>
        <dbReference type="ChEBI" id="CHEBI:45764"/>
        <dbReference type="ChEBI" id="CHEBI:50058"/>
        <dbReference type="EC" id="1.8.4.12"/>
    </reaction>
</comment>
<dbReference type="InterPro" id="IPR011057">
    <property type="entry name" value="Mss4-like_sf"/>
</dbReference>
<evidence type="ECO:0000256" key="3">
    <source>
        <dbReference type="ARBA" id="ARBA00048488"/>
    </source>
</evidence>
<dbReference type="PROSITE" id="PS51790">
    <property type="entry name" value="MSRB"/>
    <property type="match status" value="1"/>
</dbReference>
<keyword evidence="5" id="KW-0732">Signal</keyword>
<dbReference type="EC" id="1.8.4.12" evidence="1"/>
<dbReference type="GO" id="GO:0030091">
    <property type="term" value="P:protein repair"/>
    <property type="evidence" value="ECO:0007669"/>
    <property type="project" value="InterPro"/>
</dbReference>
<evidence type="ECO:0000256" key="4">
    <source>
        <dbReference type="SAM" id="MobiDB-lite"/>
    </source>
</evidence>
<dbReference type="NCBIfam" id="TIGR00357">
    <property type="entry name" value="peptide-methionine (R)-S-oxide reductase MsrB"/>
    <property type="match status" value="1"/>
</dbReference>
<reference evidence="7 8" key="1">
    <citation type="submission" date="2015-09" db="EMBL/GenBank/DDBJ databases">
        <title>Identification and resolution of microdiversity through metagenomic sequencing of parallel consortia.</title>
        <authorList>
            <person name="Nelson W.C."/>
            <person name="Romine M.F."/>
            <person name="Lindemann S.R."/>
        </authorList>
    </citation>
    <scope>NUCLEOTIDE SEQUENCE [LARGE SCALE GENOMIC DNA]</scope>
    <source>
        <strain evidence="7">Ana</strain>
    </source>
</reference>
<dbReference type="InterPro" id="IPR028427">
    <property type="entry name" value="Met_Sox_Rdtase_MsrB"/>
</dbReference>
<name>A0A0P8A2J2_9CYAN</name>
<feature type="chain" id="PRO_5006147652" description="peptide-methionine (R)-S-oxide reductase" evidence="5">
    <location>
        <begin position="28"/>
        <end position="180"/>
    </location>
</feature>
<accession>A0A0P8A2J2</accession>
<evidence type="ECO:0000256" key="1">
    <source>
        <dbReference type="ARBA" id="ARBA00012499"/>
    </source>
</evidence>
<dbReference type="PANTHER" id="PTHR10173">
    <property type="entry name" value="METHIONINE SULFOXIDE REDUCTASE"/>
    <property type="match status" value="1"/>
</dbReference>
<feature type="signal peptide" evidence="5">
    <location>
        <begin position="1"/>
        <end position="27"/>
    </location>
</feature>
<dbReference type="GO" id="GO:0005737">
    <property type="term" value="C:cytoplasm"/>
    <property type="evidence" value="ECO:0007669"/>
    <property type="project" value="TreeGrafter"/>
</dbReference>
<sequence length="180" mass="19510">MKKRYFLRTGAAIVGAAALFRFWPSQATDSADSTGLNEQMASEPKGADADGEFEVTKTVAEWRKVLTPEEFAVLREHHTERPHSSPLNKLSAVGTYVCAGCRQPLYSSEAKFDSGTGWPSFYAALDNAVGTSVDKSFLMTRTEVHCDRCGGHLGHIFDDGPAPTGKRHCINGVALKFVAA</sequence>
<evidence type="ECO:0000256" key="2">
    <source>
        <dbReference type="ARBA" id="ARBA00023002"/>
    </source>
</evidence>
<evidence type="ECO:0000313" key="7">
    <source>
        <dbReference type="EMBL" id="KPQ37182.1"/>
    </source>
</evidence>
<feature type="compositionally biased region" description="Polar residues" evidence="4">
    <location>
        <begin position="29"/>
        <end position="40"/>
    </location>
</feature>
<evidence type="ECO:0000259" key="6">
    <source>
        <dbReference type="PROSITE" id="PS51790"/>
    </source>
</evidence>
<protein>
    <recommendedName>
        <fullName evidence="1">peptide-methionine (R)-S-oxide reductase</fullName>
        <ecNumber evidence="1">1.8.4.12</ecNumber>
    </recommendedName>
</protein>
<evidence type="ECO:0000313" key="8">
    <source>
        <dbReference type="Proteomes" id="UP000050465"/>
    </source>
</evidence>
<dbReference type="PATRIC" id="fig|1666911.3.peg.1575"/>
<dbReference type="SUPFAM" id="SSF51316">
    <property type="entry name" value="Mss4-like"/>
    <property type="match status" value="1"/>
</dbReference>
<proteinExistence type="predicted"/>
<dbReference type="EMBL" id="LJZR01000002">
    <property type="protein sequence ID" value="KPQ37182.1"/>
    <property type="molecule type" value="Genomic_DNA"/>
</dbReference>
<gene>
    <name evidence="7" type="primary">msrB</name>
    <name evidence="7" type="ORF">HLUCCA11_01775</name>
</gene>
<dbReference type="STRING" id="1666911.HLUCCA11_01775"/>